<evidence type="ECO:0000256" key="5">
    <source>
        <dbReference type="ARBA" id="ARBA00012438"/>
    </source>
</evidence>
<dbReference type="GO" id="GO:0000155">
    <property type="term" value="F:phosphorelay sensor kinase activity"/>
    <property type="evidence" value="ECO:0007669"/>
    <property type="project" value="InterPro"/>
</dbReference>
<dbReference type="InterPro" id="IPR036097">
    <property type="entry name" value="HisK_dim/P_sf"/>
</dbReference>
<evidence type="ECO:0000256" key="4">
    <source>
        <dbReference type="ARBA" id="ARBA00004651"/>
    </source>
</evidence>
<evidence type="ECO:0000256" key="10">
    <source>
        <dbReference type="ARBA" id="ARBA00022777"/>
    </source>
</evidence>
<keyword evidence="8" id="KW-0808">Transferase</keyword>
<dbReference type="SMART" id="SM00388">
    <property type="entry name" value="HisKA"/>
    <property type="match status" value="1"/>
</dbReference>
<keyword evidence="10 25" id="KW-0418">Kinase</keyword>
<feature type="domain" description="HAMP" evidence="24">
    <location>
        <begin position="189"/>
        <end position="242"/>
    </location>
</feature>
<protein>
    <recommendedName>
        <fullName evidence="20">Signal transduction histidine-protein kinase/phosphatase MprB</fullName>
        <ecNumber evidence="5">2.7.13.3</ecNumber>
    </recommendedName>
    <alternativeName>
        <fullName evidence="21">Mycobacterial persistence regulator B</fullName>
    </alternativeName>
</protein>
<dbReference type="GO" id="GO:0004721">
    <property type="term" value="F:phosphoprotein phosphatase activity"/>
    <property type="evidence" value="ECO:0007669"/>
    <property type="project" value="UniProtKB-KW"/>
</dbReference>
<comment type="caution">
    <text evidence="25">The sequence shown here is derived from an EMBL/GenBank/DDBJ whole genome shotgun (WGS) entry which is preliminary data.</text>
</comment>
<dbReference type="Gene3D" id="6.10.340.10">
    <property type="match status" value="1"/>
</dbReference>
<organism evidence="25 26">
    <name type="scientific">Cohnella thailandensis</name>
    <dbReference type="NCBI Taxonomy" id="557557"/>
    <lineage>
        <taxon>Bacteria</taxon>
        <taxon>Bacillati</taxon>
        <taxon>Bacillota</taxon>
        <taxon>Bacilli</taxon>
        <taxon>Bacillales</taxon>
        <taxon>Paenibacillaceae</taxon>
        <taxon>Cohnella</taxon>
    </lineage>
</organism>
<feature type="transmembrane region" description="Helical" evidence="22">
    <location>
        <begin position="426"/>
        <end position="445"/>
    </location>
</feature>
<keyword evidence="17" id="KW-0843">Virulence</keyword>
<keyword evidence="14" id="KW-0904">Protein phosphatase</keyword>
<dbReference type="InterPro" id="IPR036890">
    <property type="entry name" value="HATPase_C_sf"/>
</dbReference>
<feature type="transmembrane region" description="Helical" evidence="22">
    <location>
        <begin position="20"/>
        <end position="41"/>
    </location>
</feature>
<evidence type="ECO:0000313" key="26">
    <source>
        <dbReference type="Proteomes" id="UP000535838"/>
    </source>
</evidence>
<evidence type="ECO:0000256" key="17">
    <source>
        <dbReference type="ARBA" id="ARBA00023026"/>
    </source>
</evidence>
<sequence>MDWRIMRRRKKTSILSYWTFRYIIILCVGFTIIALCALYWIRDTAKDSRLKTAGLLGQEIADRVTSADGTLNIPPQMDPLLDSRLRYFDFKGDLCLIITDDEGNLQYSKPPLRQDEVRSYLSDDLSASRRDNSQAVITPIEADGEQIGQVSLLLSKKSLSYSPNEVALLGVLFGTLILCGWLTIYLLSRKLSLPIRQVAESARLIRAGRYDVNLNVQSNEKELDELVDSFKDMASRLKQLEEWRALSLAGVTHELKTPVTSIKGLMMAVRDDVVQQEEAKEFLDIALKESDRMERMVTDLLDYNAFAAGYVEVRKDRLELGGLLSEIAFQWSLPYAGMNVTVETELPEQPVYIAGDALRIQQIVVNLLNNGQQAAVPGRPIELTLRLLEAEGKARIEVADNGSGISAEELPYIFERFYRGERKKRHIRGLGLGLTYSSLLASALGGELRLAESSPAGSTFVLELPG</sequence>
<evidence type="ECO:0000256" key="19">
    <source>
        <dbReference type="ARBA" id="ARBA00023211"/>
    </source>
</evidence>
<keyword evidence="13" id="KW-0460">Magnesium</keyword>
<dbReference type="InterPro" id="IPR050980">
    <property type="entry name" value="2C_sensor_his_kinase"/>
</dbReference>
<keyword evidence="26" id="KW-1185">Reference proteome</keyword>
<feature type="domain" description="Histidine kinase" evidence="23">
    <location>
        <begin position="250"/>
        <end position="466"/>
    </location>
</feature>
<keyword evidence="7" id="KW-0597">Phosphoprotein</keyword>
<dbReference type="Pfam" id="PF00672">
    <property type="entry name" value="HAMP"/>
    <property type="match status" value="1"/>
</dbReference>
<keyword evidence="15" id="KW-0902">Two-component regulatory system</keyword>
<evidence type="ECO:0000256" key="1">
    <source>
        <dbReference type="ARBA" id="ARBA00000085"/>
    </source>
</evidence>
<dbReference type="InterPro" id="IPR003594">
    <property type="entry name" value="HATPase_dom"/>
</dbReference>
<dbReference type="PANTHER" id="PTHR44936">
    <property type="entry name" value="SENSOR PROTEIN CREC"/>
    <property type="match status" value="1"/>
</dbReference>
<keyword evidence="19" id="KW-0464">Manganese</keyword>
<keyword evidence="16" id="KW-0346">Stress response</keyword>
<dbReference type="SMART" id="SM00304">
    <property type="entry name" value="HAMP"/>
    <property type="match status" value="1"/>
</dbReference>
<keyword evidence="6" id="KW-1003">Cell membrane</keyword>
<evidence type="ECO:0000256" key="13">
    <source>
        <dbReference type="ARBA" id="ARBA00022842"/>
    </source>
</evidence>
<evidence type="ECO:0000256" key="14">
    <source>
        <dbReference type="ARBA" id="ARBA00022912"/>
    </source>
</evidence>
<keyword evidence="11" id="KW-0378">Hydrolase</keyword>
<dbReference type="RefSeq" id="WP_185122893.1">
    <property type="nucleotide sequence ID" value="NZ_JACJVQ010000024.1"/>
</dbReference>
<evidence type="ECO:0000259" key="23">
    <source>
        <dbReference type="PROSITE" id="PS50109"/>
    </source>
</evidence>
<dbReference type="Pfam" id="PF00512">
    <property type="entry name" value="HisKA"/>
    <property type="match status" value="1"/>
</dbReference>
<dbReference type="EMBL" id="JACJVQ010000024">
    <property type="protein sequence ID" value="MBB6637683.1"/>
    <property type="molecule type" value="Genomic_DNA"/>
</dbReference>
<dbReference type="Pfam" id="PF02518">
    <property type="entry name" value="HATPase_c"/>
    <property type="match status" value="1"/>
</dbReference>
<dbReference type="InterPro" id="IPR003660">
    <property type="entry name" value="HAMP_dom"/>
</dbReference>
<evidence type="ECO:0000256" key="16">
    <source>
        <dbReference type="ARBA" id="ARBA00023016"/>
    </source>
</evidence>
<evidence type="ECO:0000256" key="2">
    <source>
        <dbReference type="ARBA" id="ARBA00001936"/>
    </source>
</evidence>
<dbReference type="CDD" id="cd06225">
    <property type="entry name" value="HAMP"/>
    <property type="match status" value="1"/>
</dbReference>
<keyword evidence="12" id="KW-0067">ATP-binding</keyword>
<evidence type="ECO:0000256" key="3">
    <source>
        <dbReference type="ARBA" id="ARBA00001946"/>
    </source>
</evidence>
<dbReference type="PANTHER" id="PTHR44936:SF9">
    <property type="entry name" value="SENSOR PROTEIN CREC"/>
    <property type="match status" value="1"/>
</dbReference>
<evidence type="ECO:0000259" key="24">
    <source>
        <dbReference type="PROSITE" id="PS50885"/>
    </source>
</evidence>
<evidence type="ECO:0000256" key="18">
    <source>
        <dbReference type="ARBA" id="ARBA00023136"/>
    </source>
</evidence>
<comment type="subcellular location">
    <subcellularLocation>
        <location evidence="4">Cell membrane</location>
        <topology evidence="4">Multi-pass membrane protein</topology>
    </subcellularLocation>
</comment>
<evidence type="ECO:0000256" key="6">
    <source>
        <dbReference type="ARBA" id="ARBA00022475"/>
    </source>
</evidence>
<evidence type="ECO:0000256" key="8">
    <source>
        <dbReference type="ARBA" id="ARBA00022679"/>
    </source>
</evidence>
<dbReference type="PROSITE" id="PS50109">
    <property type="entry name" value="HIS_KIN"/>
    <property type="match status" value="1"/>
</dbReference>
<comment type="cofactor">
    <cofactor evidence="2">
        <name>Mn(2+)</name>
        <dbReference type="ChEBI" id="CHEBI:29035"/>
    </cofactor>
</comment>
<dbReference type="AlphaFoldDB" id="A0A841SZR9"/>
<dbReference type="SUPFAM" id="SSF47384">
    <property type="entry name" value="Homodimeric domain of signal transducing histidine kinase"/>
    <property type="match status" value="1"/>
</dbReference>
<dbReference type="PROSITE" id="PS50885">
    <property type="entry name" value="HAMP"/>
    <property type="match status" value="1"/>
</dbReference>
<dbReference type="SMART" id="SM00387">
    <property type="entry name" value="HATPase_c"/>
    <property type="match status" value="1"/>
</dbReference>
<dbReference type="Gene3D" id="1.10.287.130">
    <property type="match status" value="1"/>
</dbReference>
<gene>
    <name evidence="25" type="ORF">H7B67_26465</name>
</gene>
<reference evidence="25 26" key="1">
    <citation type="submission" date="2020-08" db="EMBL/GenBank/DDBJ databases">
        <title>Cohnella phylogeny.</title>
        <authorList>
            <person name="Dunlap C."/>
        </authorList>
    </citation>
    <scope>NUCLEOTIDE SEQUENCE [LARGE SCALE GENOMIC DNA]</scope>
    <source>
        <strain evidence="25 26">DSM 25241</strain>
    </source>
</reference>
<feature type="transmembrane region" description="Helical" evidence="22">
    <location>
        <begin position="166"/>
        <end position="187"/>
    </location>
</feature>
<keyword evidence="22" id="KW-1133">Transmembrane helix</keyword>
<evidence type="ECO:0000256" key="9">
    <source>
        <dbReference type="ARBA" id="ARBA00022741"/>
    </source>
</evidence>
<dbReference type="InterPro" id="IPR004358">
    <property type="entry name" value="Sig_transdc_His_kin-like_C"/>
</dbReference>
<dbReference type="InterPro" id="IPR005467">
    <property type="entry name" value="His_kinase_dom"/>
</dbReference>
<keyword evidence="18 22" id="KW-0472">Membrane</keyword>
<keyword evidence="9" id="KW-0547">Nucleotide-binding</keyword>
<dbReference type="Proteomes" id="UP000535838">
    <property type="component" value="Unassembled WGS sequence"/>
</dbReference>
<name>A0A841SZR9_9BACL</name>
<evidence type="ECO:0000256" key="20">
    <source>
        <dbReference type="ARBA" id="ARBA00040454"/>
    </source>
</evidence>
<evidence type="ECO:0000256" key="21">
    <source>
        <dbReference type="ARBA" id="ARBA00041776"/>
    </source>
</evidence>
<dbReference type="GO" id="GO:0005886">
    <property type="term" value="C:plasma membrane"/>
    <property type="evidence" value="ECO:0007669"/>
    <property type="project" value="UniProtKB-SubCell"/>
</dbReference>
<dbReference type="SUPFAM" id="SSF158472">
    <property type="entry name" value="HAMP domain-like"/>
    <property type="match status" value="1"/>
</dbReference>
<dbReference type="CDD" id="cd00075">
    <property type="entry name" value="HATPase"/>
    <property type="match status" value="1"/>
</dbReference>
<evidence type="ECO:0000256" key="12">
    <source>
        <dbReference type="ARBA" id="ARBA00022840"/>
    </source>
</evidence>
<accession>A0A841SZR9</accession>
<evidence type="ECO:0000256" key="15">
    <source>
        <dbReference type="ARBA" id="ARBA00023012"/>
    </source>
</evidence>
<dbReference type="GO" id="GO:0005524">
    <property type="term" value="F:ATP binding"/>
    <property type="evidence" value="ECO:0007669"/>
    <property type="project" value="UniProtKB-KW"/>
</dbReference>
<evidence type="ECO:0000256" key="7">
    <source>
        <dbReference type="ARBA" id="ARBA00022553"/>
    </source>
</evidence>
<comment type="catalytic activity">
    <reaction evidence="1">
        <text>ATP + protein L-histidine = ADP + protein N-phospho-L-histidine.</text>
        <dbReference type="EC" id="2.7.13.3"/>
    </reaction>
</comment>
<proteinExistence type="predicted"/>
<dbReference type="CDD" id="cd00082">
    <property type="entry name" value="HisKA"/>
    <property type="match status" value="1"/>
</dbReference>
<evidence type="ECO:0000256" key="22">
    <source>
        <dbReference type="SAM" id="Phobius"/>
    </source>
</evidence>
<dbReference type="InterPro" id="IPR003661">
    <property type="entry name" value="HisK_dim/P_dom"/>
</dbReference>
<comment type="cofactor">
    <cofactor evidence="3">
        <name>Mg(2+)</name>
        <dbReference type="ChEBI" id="CHEBI:18420"/>
    </cofactor>
</comment>
<dbReference type="EC" id="2.7.13.3" evidence="5"/>
<evidence type="ECO:0000313" key="25">
    <source>
        <dbReference type="EMBL" id="MBB6637683.1"/>
    </source>
</evidence>
<dbReference type="PRINTS" id="PR00344">
    <property type="entry name" value="BCTRLSENSOR"/>
</dbReference>
<keyword evidence="22" id="KW-0812">Transmembrane</keyword>
<dbReference type="SUPFAM" id="SSF55874">
    <property type="entry name" value="ATPase domain of HSP90 chaperone/DNA topoisomerase II/histidine kinase"/>
    <property type="match status" value="1"/>
</dbReference>
<dbReference type="Gene3D" id="3.30.565.10">
    <property type="entry name" value="Histidine kinase-like ATPase, C-terminal domain"/>
    <property type="match status" value="1"/>
</dbReference>
<evidence type="ECO:0000256" key="11">
    <source>
        <dbReference type="ARBA" id="ARBA00022801"/>
    </source>
</evidence>